<dbReference type="SUPFAM" id="SSF52047">
    <property type="entry name" value="RNI-like"/>
    <property type="match status" value="1"/>
</dbReference>
<dbReference type="Gene3D" id="3.80.10.10">
    <property type="entry name" value="Ribonuclease Inhibitor"/>
    <property type="match status" value="1"/>
</dbReference>
<dbReference type="GeneID" id="83200619"/>
<dbReference type="AlphaFoldDB" id="A0A9W9P805"/>
<feature type="compositionally biased region" description="Acidic residues" evidence="1">
    <location>
        <begin position="59"/>
        <end position="69"/>
    </location>
</feature>
<accession>A0A9W9P805</accession>
<evidence type="ECO:0000256" key="1">
    <source>
        <dbReference type="SAM" id="MobiDB-lite"/>
    </source>
</evidence>
<dbReference type="Proteomes" id="UP001150941">
    <property type="component" value="Unassembled WGS sequence"/>
</dbReference>
<organism evidence="2 3">
    <name type="scientific">Penicillium chermesinum</name>
    <dbReference type="NCBI Taxonomy" id="63820"/>
    <lineage>
        <taxon>Eukaryota</taxon>
        <taxon>Fungi</taxon>
        <taxon>Dikarya</taxon>
        <taxon>Ascomycota</taxon>
        <taxon>Pezizomycotina</taxon>
        <taxon>Eurotiomycetes</taxon>
        <taxon>Eurotiomycetidae</taxon>
        <taxon>Eurotiales</taxon>
        <taxon>Aspergillaceae</taxon>
        <taxon>Penicillium</taxon>
    </lineage>
</organism>
<feature type="compositionally biased region" description="Polar residues" evidence="1">
    <location>
        <begin position="19"/>
        <end position="33"/>
    </location>
</feature>
<feature type="compositionally biased region" description="Polar residues" evidence="1">
    <location>
        <begin position="549"/>
        <end position="566"/>
    </location>
</feature>
<comment type="caution">
    <text evidence="2">The sequence shown here is derived from an EMBL/GenBank/DDBJ whole genome shotgun (WGS) entry which is preliminary data.</text>
</comment>
<gene>
    <name evidence="2" type="ORF">N7468_004019</name>
</gene>
<evidence type="ECO:0000313" key="3">
    <source>
        <dbReference type="Proteomes" id="UP001150941"/>
    </source>
</evidence>
<dbReference type="InterPro" id="IPR032675">
    <property type="entry name" value="LRR_dom_sf"/>
</dbReference>
<feature type="region of interest" description="Disordered" evidence="1">
    <location>
        <begin position="534"/>
        <end position="575"/>
    </location>
</feature>
<name>A0A9W9P805_9EURO</name>
<feature type="region of interest" description="Disordered" evidence="1">
    <location>
        <begin position="613"/>
        <end position="649"/>
    </location>
</feature>
<evidence type="ECO:0000313" key="2">
    <source>
        <dbReference type="EMBL" id="KAJ5239400.1"/>
    </source>
</evidence>
<keyword evidence="3" id="KW-1185">Reference proteome</keyword>
<reference evidence="2" key="1">
    <citation type="submission" date="2022-11" db="EMBL/GenBank/DDBJ databases">
        <authorList>
            <person name="Petersen C."/>
        </authorList>
    </citation>
    <scope>NUCLEOTIDE SEQUENCE</scope>
    <source>
        <strain evidence="2">IBT 19713</strain>
    </source>
</reference>
<dbReference type="EMBL" id="JAPQKS010000003">
    <property type="protein sequence ID" value="KAJ5239400.1"/>
    <property type="molecule type" value="Genomic_DNA"/>
</dbReference>
<proteinExistence type="predicted"/>
<sequence length="649" mass="73562">MARRRSAGASARPVRQSRNRVTSYNEDSSSDLQISDEESTSVTLRPRIRRNNQYREQSTDAELESDEPFEPGTRLDEPGPTNPIRAPANKSRRVTRSSTSTTPKKRGWTGPPSRAPLPKKQYTVPTVSSEVIPPWQSLPYHILLDIFFHISYPLGNDPKLASTLVGIARLCRAFFEPAMAALYYSPPITTPYQAHRLLILLTTPLELLLMNYAQKIKELHIDAETILTYKSGRLLGYFRLEDLLARCPALHTLRIYHPDDKIIGIPPWALKSAKWSYSNSLFAAIESCGVRLRRWEWNGQSCHDALSFNGMKDLRMIRLQGSGDFDHEIPVNPTTELSLIRALEGLPQLERLEFVECTLLTNTILTQLPLGVRFLTICNCDRLTALSIQDLLEARGDQLRELNLDHNRYMSMSFVSSLGQLCPHLVKFRVDISARDTSVYHDVVPVFSSLIEPGQVPTWPETLQDLQLANLRHLDAASAEGFFNSLVDAAPQLKDLRRLEISAMPEIAWRDRARFRSRWIERFEQVFLRHSPPPNPYRRSLRKSHRSGIASSSTADNLEQADTNEGGSHLPPTRHSQRLVELTTVGETANESQVAGHRQGMCDQVIIRIDNRRPTDTQLTENDFLDAEPSGDESWNGDDYEPADEPAWT</sequence>
<reference evidence="2" key="2">
    <citation type="journal article" date="2023" name="IMA Fungus">
        <title>Comparative genomic study of the Penicillium genus elucidates a diverse pangenome and 15 lateral gene transfer events.</title>
        <authorList>
            <person name="Petersen C."/>
            <person name="Sorensen T."/>
            <person name="Nielsen M.R."/>
            <person name="Sondergaard T.E."/>
            <person name="Sorensen J.L."/>
            <person name="Fitzpatrick D.A."/>
            <person name="Frisvad J.C."/>
            <person name="Nielsen K.L."/>
        </authorList>
    </citation>
    <scope>NUCLEOTIDE SEQUENCE</scope>
    <source>
        <strain evidence="2">IBT 19713</strain>
    </source>
</reference>
<protein>
    <submittedName>
        <fullName evidence="2">Uncharacterized protein</fullName>
    </submittedName>
</protein>
<dbReference type="OrthoDB" id="5395390at2759"/>
<feature type="compositionally biased region" description="Acidic residues" evidence="1">
    <location>
        <begin position="623"/>
        <end position="649"/>
    </location>
</feature>
<dbReference type="RefSeq" id="XP_058332319.1">
    <property type="nucleotide sequence ID" value="XM_058473316.1"/>
</dbReference>
<feature type="region of interest" description="Disordered" evidence="1">
    <location>
        <begin position="1"/>
        <end position="120"/>
    </location>
</feature>